<dbReference type="InterPro" id="IPR000276">
    <property type="entry name" value="GPCR_Rhodpsn"/>
</dbReference>
<feature type="transmembrane region" description="Helical" evidence="13">
    <location>
        <begin position="271"/>
        <end position="291"/>
    </location>
</feature>
<dbReference type="PANTHER" id="PTHR26453">
    <property type="entry name" value="OLFACTORY RECEPTOR"/>
    <property type="match status" value="1"/>
</dbReference>
<evidence type="ECO:0000256" key="5">
    <source>
        <dbReference type="ARBA" id="ARBA00022692"/>
    </source>
</evidence>
<keyword evidence="9 13" id="KW-0472">Membrane</keyword>
<feature type="transmembrane region" description="Helical" evidence="13">
    <location>
        <begin position="24"/>
        <end position="47"/>
    </location>
</feature>
<feature type="transmembrane region" description="Helical" evidence="13">
    <location>
        <begin position="59"/>
        <end position="77"/>
    </location>
</feature>
<dbReference type="OMA" id="LACMATR"/>
<dbReference type="GeneID" id="100665846"/>
<dbReference type="CDD" id="cd15421">
    <property type="entry name" value="7tmA_OR2T-like"/>
    <property type="match status" value="1"/>
</dbReference>
<evidence type="ECO:0000313" key="16">
    <source>
        <dbReference type="Proteomes" id="UP000007646"/>
    </source>
</evidence>
<evidence type="ECO:0000256" key="1">
    <source>
        <dbReference type="ARBA" id="ARBA00004651"/>
    </source>
</evidence>
<dbReference type="GeneTree" id="ENSGT01150000286923"/>
<dbReference type="PRINTS" id="PR00237">
    <property type="entry name" value="GPCRRHODOPSN"/>
</dbReference>
<evidence type="ECO:0000256" key="3">
    <source>
        <dbReference type="ARBA" id="ARBA00022475"/>
    </source>
</evidence>
<feature type="transmembrane region" description="Helical" evidence="13">
    <location>
        <begin position="97"/>
        <end position="119"/>
    </location>
</feature>
<protein>
    <recommendedName>
        <fullName evidence="13">Olfactory receptor</fullName>
    </recommendedName>
</protein>
<evidence type="ECO:0000256" key="7">
    <source>
        <dbReference type="ARBA" id="ARBA00022989"/>
    </source>
</evidence>
<keyword evidence="11 12" id="KW-0807">Transducer</keyword>
<comment type="subcellular location">
    <subcellularLocation>
        <location evidence="1 13">Cell membrane</location>
        <topology evidence="1 13">Multi-pass membrane protein</topology>
    </subcellularLocation>
</comment>
<dbReference type="FunFam" id="1.20.1070.10:FF:000008">
    <property type="entry name" value="Olfactory receptor"/>
    <property type="match status" value="1"/>
</dbReference>
<dbReference type="GO" id="GO:0004930">
    <property type="term" value="F:G protein-coupled receptor activity"/>
    <property type="evidence" value="ECO:0007669"/>
    <property type="project" value="UniProtKB-KW"/>
</dbReference>
<evidence type="ECO:0000256" key="10">
    <source>
        <dbReference type="ARBA" id="ARBA00023170"/>
    </source>
</evidence>
<evidence type="ECO:0000256" key="8">
    <source>
        <dbReference type="ARBA" id="ARBA00023040"/>
    </source>
</evidence>
<dbReference type="KEGG" id="lav:100665846"/>
<evidence type="ECO:0000256" key="9">
    <source>
        <dbReference type="ARBA" id="ARBA00023136"/>
    </source>
</evidence>
<dbReference type="InterPro" id="IPR017452">
    <property type="entry name" value="GPCR_Rhodpsn_7TM"/>
</dbReference>
<keyword evidence="16" id="KW-1185">Reference proteome</keyword>
<dbReference type="HOGENOM" id="CLU_012526_0_1_1"/>
<dbReference type="Pfam" id="PF13853">
    <property type="entry name" value="7tm_4"/>
    <property type="match status" value="1"/>
</dbReference>
<feature type="domain" description="G-protein coupled receptors family 1 profile" evidence="14">
    <location>
        <begin position="40"/>
        <end position="289"/>
    </location>
</feature>
<keyword evidence="8 12" id="KW-0297">G-protein coupled receptor</keyword>
<keyword evidence="5 12" id="KW-0812">Transmembrane</keyword>
<dbReference type="PROSITE" id="PS50262">
    <property type="entry name" value="G_PROTEIN_RECEP_F1_2"/>
    <property type="match status" value="1"/>
</dbReference>
<dbReference type="FunCoup" id="G3T7Y5">
    <property type="interactions" value="10"/>
</dbReference>
<dbReference type="OrthoDB" id="9441485at2759"/>
<dbReference type="GO" id="GO:0004984">
    <property type="term" value="F:olfactory receptor activity"/>
    <property type="evidence" value="ECO:0007669"/>
    <property type="project" value="InterPro"/>
</dbReference>
<keyword evidence="3 13" id="KW-1003">Cell membrane</keyword>
<dbReference type="PROSITE" id="PS00237">
    <property type="entry name" value="G_PROTEIN_RECEP_F1_1"/>
    <property type="match status" value="1"/>
</dbReference>
<dbReference type="Ensembl" id="ENSLAFT00000011675.1">
    <property type="protein sequence ID" value="ENSLAFP00000009755.1"/>
    <property type="gene ID" value="ENSLAFG00000026217.1"/>
</dbReference>
<sequence>MEKWNQTSNDFILLGLFPANQTGILLSFLTILVFFLALLGNSTIIYIICVDPRLHTPMYFLLSQLSLTDLMYISTTVPKMVHNFLSGQKSISFLGCGFQSFFFLTTGGAEGLLLASMAYDRYVAICHPLHYPNRMSRGMCVQMIIGSWILGSINSLAHTAYILHIPYCQSRAIDHFFCDVPAMVSLACMATRLYEYMVFVSTSIFLLLPFLGITASYGRVLLAVYHMRSKEGRKKAFTTCSTHLTVVTLYYAPFVYTYLQPKNLRSPAEDKILAVLYTILTPMFNPIIYSLRNKEVLGAMTRVFGIFSSKKE</sequence>
<dbReference type="InterPro" id="IPR000725">
    <property type="entry name" value="Olfact_rcpt"/>
</dbReference>
<dbReference type="AlphaFoldDB" id="G3T7Y5"/>
<evidence type="ECO:0000256" key="4">
    <source>
        <dbReference type="ARBA" id="ARBA00022606"/>
    </source>
</evidence>
<feature type="transmembrane region" description="Helical" evidence="13">
    <location>
        <begin position="236"/>
        <end position="259"/>
    </location>
</feature>
<dbReference type="STRING" id="9785.ENSLAFP00000009755"/>
<comment type="similarity">
    <text evidence="2 12">Belongs to the G-protein coupled receptor 1 family.</text>
</comment>
<evidence type="ECO:0000256" key="13">
    <source>
        <dbReference type="RuleBase" id="RU363047"/>
    </source>
</evidence>
<accession>G3T7Y5</accession>
<dbReference type="eggNOG" id="ENOG502RTYI">
    <property type="taxonomic scope" value="Eukaryota"/>
</dbReference>
<organism evidence="15 16">
    <name type="scientific">Loxodonta africana</name>
    <name type="common">African elephant</name>
    <dbReference type="NCBI Taxonomy" id="9785"/>
    <lineage>
        <taxon>Eukaryota</taxon>
        <taxon>Metazoa</taxon>
        <taxon>Chordata</taxon>
        <taxon>Craniata</taxon>
        <taxon>Vertebrata</taxon>
        <taxon>Euteleostomi</taxon>
        <taxon>Mammalia</taxon>
        <taxon>Eutheria</taxon>
        <taxon>Afrotheria</taxon>
        <taxon>Proboscidea</taxon>
        <taxon>Elephantidae</taxon>
        <taxon>Loxodonta</taxon>
    </lineage>
</organism>
<keyword evidence="10 12" id="KW-0675">Receptor</keyword>
<dbReference type="FunFam" id="1.10.1220.70:FF:000001">
    <property type="entry name" value="Olfactory receptor"/>
    <property type="match status" value="1"/>
</dbReference>
<keyword evidence="7 13" id="KW-1133">Transmembrane helix</keyword>
<evidence type="ECO:0000259" key="14">
    <source>
        <dbReference type="PROSITE" id="PS50262"/>
    </source>
</evidence>
<dbReference type="PRINTS" id="PR00245">
    <property type="entry name" value="OLFACTORYR"/>
</dbReference>
<reference evidence="15" key="2">
    <citation type="submission" date="2025-08" db="UniProtKB">
        <authorList>
            <consortium name="Ensembl"/>
        </authorList>
    </citation>
    <scope>IDENTIFICATION</scope>
    <source>
        <strain evidence="15">Isolate ISIS603380</strain>
    </source>
</reference>
<evidence type="ECO:0000256" key="6">
    <source>
        <dbReference type="ARBA" id="ARBA00022725"/>
    </source>
</evidence>
<name>G3T7Y5_LOXAF</name>
<feature type="transmembrane region" description="Helical" evidence="13">
    <location>
        <begin position="196"/>
        <end position="224"/>
    </location>
</feature>
<dbReference type="Proteomes" id="UP000007646">
    <property type="component" value="Unassembled WGS sequence"/>
</dbReference>
<keyword evidence="4 13" id="KW-0716">Sensory transduction</keyword>
<reference evidence="15" key="3">
    <citation type="submission" date="2025-09" db="UniProtKB">
        <authorList>
            <consortium name="Ensembl"/>
        </authorList>
    </citation>
    <scope>IDENTIFICATION</scope>
    <source>
        <strain evidence="15">Isolate ISIS603380</strain>
    </source>
</reference>
<proteinExistence type="inferred from homology"/>
<evidence type="ECO:0000256" key="11">
    <source>
        <dbReference type="ARBA" id="ARBA00023224"/>
    </source>
</evidence>
<feature type="transmembrane region" description="Helical" evidence="13">
    <location>
        <begin position="140"/>
        <end position="163"/>
    </location>
</feature>
<evidence type="ECO:0000256" key="2">
    <source>
        <dbReference type="ARBA" id="ARBA00010663"/>
    </source>
</evidence>
<dbReference type="Gene3D" id="1.20.1070.10">
    <property type="entry name" value="Rhodopsin 7-helix transmembrane proteins"/>
    <property type="match status" value="1"/>
</dbReference>
<reference evidence="15 16" key="1">
    <citation type="submission" date="2009-06" db="EMBL/GenBank/DDBJ databases">
        <title>The Genome Sequence of Loxodonta africana (African elephant).</title>
        <authorList>
            <person name="Di Palma F."/>
            <person name="Heiman D."/>
            <person name="Young S."/>
            <person name="Johnson J."/>
            <person name="Lander E.S."/>
            <person name="Lindblad-Toh K."/>
        </authorList>
    </citation>
    <scope>NUCLEOTIDE SEQUENCE [LARGE SCALE GENOMIC DNA]</scope>
    <source>
        <strain evidence="15 16">Isolate ISIS603380</strain>
    </source>
</reference>
<dbReference type="InParanoid" id="G3T7Y5"/>
<evidence type="ECO:0000313" key="15">
    <source>
        <dbReference type="Ensembl" id="ENSLAFP00000009755.1"/>
    </source>
</evidence>
<evidence type="ECO:0000256" key="12">
    <source>
        <dbReference type="RuleBase" id="RU000688"/>
    </source>
</evidence>
<keyword evidence="6 13" id="KW-0552">Olfaction</keyword>
<dbReference type="GO" id="GO:0005886">
    <property type="term" value="C:plasma membrane"/>
    <property type="evidence" value="ECO:0007669"/>
    <property type="project" value="UniProtKB-SubCell"/>
</dbReference>
<dbReference type="SUPFAM" id="SSF81321">
    <property type="entry name" value="Family A G protein-coupled receptor-like"/>
    <property type="match status" value="1"/>
</dbReference>